<dbReference type="NCBIfam" id="NF040801">
    <property type="entry name" value="spore_GerD"/>
    <property type="match status" value="1"/>
</dbReference>
<protein>
    <submittedName>
        <fullName evidence="4">Spore germination protein D</fullName>
    </submittedName>
</protein>
<keyword evidence="5" id="KW-1185">Reference proteome</keyword>
<evidence type="ECO:0000313" key="4">
    <source>
        <dbReference type="EMBL" id="SHK98103.1"/>
    </source>
</evidence>
<feature type="compositionally biased region" description="Low complexity" evidence="1">
    <location>
        <begin position="200"/>
        <end position="214"/>
    </location>
</feature>
<evidence type="ECO:0000256" key="2">
    <source>
        <dbReference type="SAM" id="SignalP"/>
    </source>
</evidence>
<dbReference type="EMBL" id="FRAF01000030">
    <property type="protein sequence ID" value="SHK98103.1"/>
    <property type="molecule type" value="Genomic_DNA"/>
</dbReference>
<dbReference type="AlphaFoldDB" id="A0A1M6WWK6"/>
<dbReference type="Pfam" id="PF17898">
    <property type="entry name" value="GerD"/>
    <property type="match status" value="1"/>
</dbReference>
<dbReference type="InterPro" id="IPR041262">
    <property type="entry name" value="GerD_central"/>
</dbReference>
<dbReference type="PROSITE" id="PS51257">
    <property type="entry name" value="PROKAR_LIPOPROTEIN"/>
    <property type="match status" value="1"/>
</dbReference>
<dbReference type="OrthoDB" id="2375836at2"/>
<gene>
    <name evidence="4" type="ORF">SAMN05443507_13012</name>
</gene>
<feature type="signal peptide" evidence="2">
    <location>
        <begin position="1"/>
        <end position="18"/>
    </location>
</feature>
<evidence type="ECO:0000313" key="5">
    <source>
        <dbReference type="Proteomes" id="UP000184016"/>
    </source>
</evidence>
<proteinExistence type="predicted"/>
<sequence length="229" mass="24081">MSKRATAIALMMATAVVAGCGAGAMGADNSSSASAASGGQDYGATKQMVLDILHSPEGKSALYDILKDPTFKQQLAVSDADVSKALTASLQSEKFQHLLSEQMKDPTFASDLAKASQPEMLSTMKQLLRDPDAQKDLLVLLKSKSFSTFLEEQFQSPEGRKDIMNVMMQAMDNPTFRMKFQDALKKAVSDSMKSPGGSGNSSQQQSSGGSAEGESGSGGEEGNQESGSS</sequence>
<dbReference type="STRING" id="1830138.SAMN05443507_13012"/>
<feature type="domain" description="Spore germination GerD central core" evidence="3">
    <location>
        <begin position="77"/>
        <end position="188"/>
    </location>
</feature>
<feature type="chain" id="PRO_5038860048" evidence="2">
    <location>
        <begin position="19"/>
        <end position="229"/>
    </location>
</feature>
<name>A0A1M6WWK6_9BACL</name>
<evidence type="ECO:0000256" key="1">
    <source>
        <dbReference type="SAM" id="MobiDB-lite"/>
    </source>
</evidence>
<accession>A0A1M6WWK6</accession>
<evidence type="ECO:0000259" key="3">
    <source>
        <dbReference type="Pfam" id="PF17898"/>
    </source>
</evidence>
<keyword evidence="2" id="KW-0732">Signal</keyword>
<dbReference type="Proteomes" id="UP000184016">
    <property type="component" value="Unassembled WGS sequence"/>
</dbReference>
<reference evidence="5" key="1">
    <citation type="submission" date="2016-11" db="EMBL/GenBank/DDBJ databases">
        <authorList>
            <person name="Varghese N."/>
            <person name="Submissions S."/>
        </authorList>
    </citation>
    <scope>NUCLEOTIDE SEQUENCE [LARGE SCALE GENOMIC DNA]</scope>
    <source>
        <strain evidence="5">USBA-503</strain>
    </source>
</reference>
<dbReference type="RefSeq" id="WP_129583667.1">
    <property type="nucleotide sequence ID" value="NZ_FRAF01000030.1"/>
</dbReference>
<feature type="region of interest" description="Disordered" evidence="1">
    <location>
        <begin position="185"/>
        <end position="229"/>
    </location>
</feature>
<organism evidence="4 5">
    <name type="scientific">Alicyclobacillus tolerans</name>
    <dbReference type="NCBI Taxonomy" id="90970"/>
    <lineage>
        <taxon>Bacteria</taxon>
        <taxon>Bacillati</taxon>
        <taxon>Bacillota</taxon>
        <taxon>Bacilli</taxon>
        <taxon>Bacillales</taxon>
        <taxon>Alicyclobacillaceae</taxon>
        <taxon>Alicyclobacillus</taxon>
    </lineage>
</organism>